<gene>
    <name evidence="2" type="ORF">Cflav_PD0942</name>
</gene>
<feature type="transmembrane region" description="Helical" evidence="1">
    <location>
        <begin position="12"/>
        <end position="30"/>
    </location>
</feature>
<dbReference type="Proteomes" id="UP000003688">
    <property type="component" value="Unassembled WGS sequence"/>
</dbReference>
<reference evidence="2 3" key="1">
    <citation type="journal article" date="2011" name="J. Bacteriol.">
        <title>Genome sequence of 'Pedosphaera parvula' Ellin514, an aerobic Verrucomicrobial isolate from pasture soil.</title>
        <authorList>
            <person name="Kant R."/>
            <person name="van Passel M.W."/>
            <person name="Sangwan P."/>
            <person name="Palva A."/>
            <person name="Lucas S."/>
            <person name="Copeland A."/>
            <person name="Lapidus A."/>
            <person name="Glavina Del Rio T."/>
            <person name="Dalin E."/>
            <person name="Tice H."/>
            <person name="Bruce D."/>
            <person name="Goodwin L."/>
            <person name="Pitluck S."/>
            <person name="Chertkov O."/>
            <person name="Larimer F.W."/>
            <person name="Land M.L."/>
            <person name="Hauser L."/>
            <person name="Brettin T.S."/>
            <person name="Detter J.C."/>
            <person name="Han S."/>
            <person name="de Vos W.M."/>
            <person name="Janssen P.H."/>
            <person name="Smidt H."/>
        </authorList>
    </citation>
    <scope>NUCLEOTIDE SEQUENCE [LARGE SCALE GENOMIC DNA]</scope>
    <source>
        <strain evidence="2 3">Ellin514</strain>
    </source>
</reference>
<organism evidence="2 3">
    <name type="scientific">Pedosphaera parvula (strain Ellin514)</name>
    <dbReference type="NCBI Taxonomy" id="320771"/>
    <lineage>
        <taxon>Bacteria</taxon>
        <taxon>Pseudomonadati</taxon>
        <taxon>Verrucomicrobiota</taxon>
        <taxon>Pedosphaerae</taxon>
        <taxon>Pedosphaerales</taxon>
        <taxon>Pedosphaeraceae</taxon>
        <taxon>Pedosphaera</taxon>
    </lineage>
</organism>
<evidence type="ECO:0000256" key="1">
    <source>
        <dbReference type="SAM" id="Phobius"/>
    </source>
</evidence>
<name>B9XQM8_PEDPL</name>
<keyword evidence="3" id="KW-1185">Reference proteome</keyword>
<protein>
    <submittedName>
        <fullName evidence="2">Uncharacterized protein</fullName>
    </submittedName>
</protein>
<keyword evidence="1" id="KW-0472">Membrane</keyword>
<sequence precursor="true">METARTGRKWKLPFVLGFVSLLVVLGFKAIQASTRLPNDLSVVFVGFTNNPTGTFRPIRVIIPPTGATGLCALFRVGNVGSNRFIAFETIAGEQKTERGWEPFQVSGVGGSVWTPGYSCLYAVPWPTGVPTNATWRLQLRWNREASRWGKAINLKLRRELFHDSKYYHATSSEVIP</sequence>
<dbReference type="EMBL" id="ABOX02000055">
    <property type="protein sequence ID" value="EEF57878.1"/>
    <property type="molecule type" value="Genomic_DNA"/>
</dbReference>
<keyword evidence="1" id="KW-0812">Transmembrane</keyword>
<comment type="caution">
    <text evidence="2">The sequence shown here is derived from an EMBL/GenBank/DDBJ whole genome shotgun (WGS) entry which is preliminary data.</text>
</comment>
<proteinExistence type="predicted"/>
<evidence type="ECO:0000313" key="2">
    <source>
        <dbReference type="EMBL" id="EEF57878.1"/>
    </source>
</evidence>
<dbReference type="AlphaFoldDB" id="B9XQM8"/>
<evidence type="ECO:0000313" key="3">
    <source>
        <dbReference type="Proteomes" id="UP000003688"/>
    </source>
</evidence>
<accession>B9XQM8</accession>
<keyword evidence="1" id="KW-1133">Transmembrane helix</keyword>